<proteinExistence type="inferred from homology"/>
<evidence type="ECO:0000256" key="9">
    <source>
        <dbReference type="ARBA" id="ARBA00023136"/>
    </source>
</evidence>
<keyword evidence="4 10" id="KW-0812">Transmembrane</keyword>
<feature type="transmembrane region" description="Helical" evidence="10">
    <location>
        <begin position="417"/>
        <end position="436"/>
    </location>
</feature>
<reference evidence="11 12" key="1">
    <citation type="journal article" date="2018" name="PLoS Genet.">
        <title>Population sequencing reveals clonal diversity and ancestral inbreeding in the grapevine cultivar Chardonnay.</title>
        <authorList>
            <person name="Roach M.J."/>
            <person name="Johnson D.L."/>
            <person name="Bohlmann J."/>
            <person name="van Vuuren H.J."/>
            <person name="Jones S.J."/>
            <person name="Pretorius I.S."/>
            <person name="Schmidt S.A."/>
            <person name="Borneman A.R."/>
        </authorList>
    </citation>
    <scope>NUCLEOTIDE SEQUENCE [LARGE SCALE GENOMIC DNA]</scope>
    <source>
        <strain evidence="12">cv. Chardonnay</strain>
        <tissue evidence="11">Leaf</tissue>
    </source>
</reference>
<dbReference type="Pfam" id="PF02990">
    <property type="entry name" value="EMP70"/>
    <property type="match status" value="2"/>
</dbReference>
<comment type="subcellular location">
    <subcellularLocation>
        <location evidence="1">Endosome membrane</location>
        <topology evidence="1">Multi-pass membrane protein</topology>
    </subcellularLocation>
    <subcellularLocation>
        <location evidence="2">Golgi apparatus membrane</location>
        <topology evidence="2">Multi-pass membrane protein</topology>
    </subcellularLocation>
</comment>
<evidence type="ECO:0000256" key="8">
    <source>
        <dbReference type="ARBA" id="ARBA00023034"/>
    </source>
</evidence>
<evidence type="ECO:0000313" key="11">
    <source>
        <dbReference type="EMBL" id="RVW74344.1"/>
    </source>
</evidence>
<feature type="chain" id="PRO_5018814502" description="Transmembrane 9 superfamily member" evidence="10">
    <location>
        <begin position="24"/>
        <end position="536"/>
    </location>
</feature>
<dbReference type="PANTHER" id="PTHR10766">
    <property type="entry name" value="TRANSMEMBRANE 9 SUPERFAMILY PROTEIN"/>
    <property type="match status" value="1"/>
</dbReference>
<keyword evidence="5 10" id="KW-0732">Signal</keyword>
<feature type="transmembrane region" description="Helical" evidence="10">
    <location>
        <begin position="322"/>
        <end position="344"/>
    </location>
</feature>
<protein>
    <recommendedName>
        <fullName evidence="10">Transmembrane 9 superfamily member</fullName>
    </recommendedName>
</protein>
<comment type="caution">
    <text evidence="10">Lacks conserved residue(s) required for the propagation of feature annotation.</text>
</comment>
<dbReference type="PANTHER" id="PTHR10766:SF14">
    <property type="entry name" value="TRANSMEMBRANE 9 SUPERFAMILY MEMBER 2"/>
    <property type="match status" value="1"/>
</dbReference>
<feature type="transmembrane region" description="Helical" evidence="10">
    <location>
        <begin position="448"/>
        <end position="469"/>
    </location>
</feature>
<accession>A0A438GQ75</accession>
<keyword evidence="7 10" id="KW-1133">Transmembrane helix</keyword>
<evidence type="ECO:0000256" key="5">
    <source>
        <dbReference type="ARBA" id="ARBA00022729"/>
    </source>
</evidence>
<feature type="transmembrane region" description="Helical" evidence="10">
    <location>
        <begin position="481"/>
        <end position="505"/>
    </location>
</feature>
<evidence type="ECO:0000256" key="2">
    <source>
        <dbReference type="ARBA" id="ARBA00004653"/>
    </source>
</evidence>
<evidence type="ECO:0000256" key="7">
    <source>
        <dbReference type="ARBA" id="ARBA00022989"/>
    </source>
</evidence>
<evidence type="ECO:0000256" key="4">
    <source>
        <dbReference type="ARBA" id="ARBA00022692"/>
    </source>
</evidence>
<evidence type="ECO:0000256" key="6">
    <source>
        <dbReference type="ARBA" id="ARBA00022753"/>
    </source>
</evidence>
<gene>
    <name evidence="11" type="primary">TMN3_1</name>
    <name evidence="11" type="ORF">CK203_053303</name>
</gene>
<keyword evidence="6" id="KW-0967">Endosome</keyword>
<dbReference type="AlphaFoldDB" id="A0A438GQ75"/>
<dbReference type="InterPro" id="IPR004240">
    <property type="entry name" value="EMP70"/>
</dbReference>
<feature type="signal peptide" evidence="10">
    <location>
        <begin position="1"/>
        <end position="23"/>
    </location>
</feature>
<evidence type="ECO:0000256" key="10">
    <source>
        <dbReference type="RuleBase" id="RU363079"/>
    </source>
</evidence>
<organism evidence="11 12">
    <name type="scientific">Vitis vinifera</name>
    <name type="common">Grape</name>
    <dbReference type="NCBI Taxonomy" id="29760"/>
    <lineage>
        <taxon>Eukaryota</taxon>
        <taxon>Viridiplantae</taxon>
        <taxon>Streptophyta</taxon>
        <taxon>Embryophyta</taxon>
        <taxon>Tracheophyta</taxon>
        <taxon>Spermatophyta</taxon>
        <taxon>Magnoliopsida</taxon>
        <taxon>eudicotyledons</taxon>
        <taxon>Gunneridae</taxon>
        <taxon>Pentapetalae</taxon>
        <taxon>rosids</taxon>
        <taxon>Vitales</taxon>
        <taxon>Vitaceae</taxon>
        <taxon>Viteae</taxon>
        <taxon>Vitis</taxon>
    </lineage>
</organism>
<dbReference type="Proteomes" id="UP000288805">
    <property type="component" value="Unassembled WGS sequence"/>
</dbReference>
<feature type="transmembrane region" description="Helical" evidence="10">
    <location>
        <begin position="356"/>
        <end position="378"/>
    </location>
</feature>
<keyword evidence="8" id="KW-0333">Golgi apparatus</keyword>
<sequence>MERAMAILVVAVLILLCGSQVRSDASSHRYKAGEAVPLYANKVGPFHNPSETYRYFDLPFCVPAHLKEKKEALGEVLNGDRLVSAPYKLDFLREKDSEVVCKKKLKKEEVAQFRAAVAKDYYFQMYYDDLPIWGFIGKVDKEGKADPSEYKYFLYKHIQFDIRYNKDRVIEINARTDPHSMVDVTDDKDVDVEFMYTVKWTETDAPFEKRMENTPLNWVSATILMRVLKNDFIKYAHDEESADDQEETGWKYIHGDVFRYPKYKSLFAAALGSGTQLFTLGCILSIQPRSTFHCTGGHLCSYICIAGYTATSFYCQLEGTNWVRNLLLTGCLFCAPLFLTFCFLNTVAIIYSATAALPFGTIVVIVLIWTLVTSPLLVLGGIAGKNSKAEFQAPCRTTKYPREIPALPWYRSTIPQMAMAGFLPFSAIYIELYYIFASVWGHRIYTIYSILFIVFIILLIVTAFITVALTYFQLAAEDHEWWWRSFLCGGSTGLFIYGYCLYYYYARSDMSGSCKLRSSLGIWLASAMASSSCLEL</sequence>
<comment type="similarity">
    <text evidence="3 10">Belongs to the nonaspanin (TM9SF) (TC 9.A.2) family.</text>
</comment>
<evidence type="ECO:0000256" key="3">
    <source>
        <dbReference type="ARBA" id="ARBA00005227"/>
    </source>
</evidence>
<keyword evidence="9 10" id="KW-0472">Membrane</keyword>
<comment type="caution">
    <text evidence="11">The sequence shown here is derived from an EMBL/GenBank/DDBJ whole genome shotgun (WGS) entry which is preliminary data.</text>
</comment>
<evidence type="ECO:0000256" key="1">
    <source>
        <dbReference type="ARBA" id="ARBA00004337"/>
    </source>
</evidence>
<name>A0A438GQ75_VITVI</name>
<dbReference type="EMBL" id="QGNW01000372">
    <property type="protein sequence ID" value="RVW74344.1"/>
    <property type="molecule type" value="Genomic_DNA"/>
</dbReference>
<evidence type="ECO:0000313" key="12">
    <source>
        <dbReference type="Proteomes" id="UP000288805"/>
    </source>
</evidence>
<dbReference type="GO" id="GO:0000139">
    <property type="term" value="C:Golgi membrane"/>
    <property type="evidence" value="ECO:0007669"/>
    <property type="project" value="UniProtKB-SubCell"/>
</dbReference>
<dbReference type="GO" id="GO:0010008">
    <property type="term" value="C:endosome membrane"/>
    <property type="evidence" value="ECO:0007669"/>
    <property type="project" value="UniProtKB-SubCell"/>
</dbReference>